<dbReference type="EMBL" id="VYZN01000038">
    <property type="protein sequence ID" value="KAE9532655.1"/>
    <property type="molecule type" value="Genomic_DNA"/>
</dbReference>
<dbReference type="PANTHER" id="PTHR13043:SF1">
    <property type="entry name" value="EXOCYST COMPLEX COMPONENT 2"/>
    <property type="match status" value="1"/>
</dbReference>
<dbReference type="Pfam" id="PF01833">
    <property type="entry name" value="TIG"/>
    <property type="match status" value="1"/>
</dbReference>
<feature type="domain" description="Exocyst complex component EXOC2/Sec5 N-terminal" evidence="9">
    <location>
        <begin position="124"/>
        <end position="227"/>
    </location>
</feature>
<name>A0A6G0THZ5_APHGL</name>
<dbReference type="AlphaFoldDB" id="A0A6G0THZ5"/>
<dbReference type="SUPFAM" id="SSF81296">
    <property type="entry name" value="E set domains"/>
    <property type="match status" value="1"/>
</dbReference>
<dbReference type="CDD" id="cd00603">
    <property type="entry name" value="IPT_PCSR"/>
    <property type="match status" value="1"/>
</dbReference>
<dbReference type="Pfam" id="PF15469">
    <property type="entry name" value="Sec5"/>
    <property type="match status" value="1"/>
</dbReference>
<accession>A0A6G0THZ5</accession>
<comment type="caution">
    <text evidence="10">The sequence shown here is derived from an EMBL/GenBank/DDBJ whole genome shotgun (WGS) entry which is preliminary data.</text>
</comment>
<dbReference type="PANTHER" id="PTHR13043">
    <property type="entry name" value="EXOCYST COMPLEX COMPONENT SEC5"/>
    <property type="match status" value="1"/>
</dbReference>
<evidence type="ECO:0000259" key="8">
    <source>
        <dbReference type="Pfam" id="PF01833"/>
    </source>
</evidence>
<dbReference type="FunFam" id="2.60.40.10:FF:000196">
    <property type="entry name" value="Exocyst complex component 2"/>
    <property type="match status" value="1"/>
</dbReference>
<dbReference type="GO" id="GO:0000145">
    <property type="term" value="C:exocyst"/>
    <property type="evidence" value="ECO:0007669"/>
    <property type="project" value="UniProtKB-UniRule"/>
</dbReference>
<dbReference type="GO" id="GO:0048731">
    <property type="term" value="P:system development"/>
    <property type="evidence" value="ECO:0007669"/>
    <property type="project" value="UniProtKB-ARBA"/>
</dbReference>
<evidence type="ECO:0000256" key="5">
    <source>
        <dbReference type="ARBA" id="ARBA00022483"/>
    </source>
</evidence>
<comment type="subunit">
    <text evidence="7">Component of the exocyst complex.</text>
</comment>
<keyword evidence="6 7" id="KW-0653">Protein transport</keyword>
<dbReference type="GO" id="GO:0006893">
    <property type="term" value="P:Golgi to plasma membrane transport"/>
    <property type="evidence" value="ECO:0007669"/>
    <property type="project" value="UniProtKB-UniRule"/>
</dbReference>
<keyword evidence="11" id="KW-1185">Reference proteome</keyword>
<evidence type="ECO:0000256" key="7">
    <source>
        <dbReference type="RuleBase" id="RU365069"/>
    </source>
</evidence>
<dbReference type="Proteomes" id="UP000475862">
    <property type="component" value="Unassembled WGS sequence"/>
</dbReference>
<evidence type="ECO:0000256" key="2">
    <source>
        <dbReference type="ARBA" id="ARBA00010578"/>
    </source>
</evidence>
<dbReference type="GO" id="GO:0015031">
    <property type="term" value="P:protein transport"/>
    <property type="evidence" value="ECO:0007669"/>
    <property type="project" value="UniProtKB-KW"/>
</dbReference>
<dbReference type="GO" id="GO:0048468">
    <property type="term" value="P:cell development"/>
    <property type="evidence" value="ECO:0007669"/>
    <property type="project" value="UniProtKB-ARBA"/>
</dbReference>
<dbReference type="InterPro" id="IPR039481">
    <property type="entry name" value="EXOC2/Sec5_N_dom"/>
</dbReference>
<protein>
    <recommendedName>
        <fullName evidence="3 7">Exocyst complex component 2</fullName>
    </recommendedName>
</protein>
<sequence>MAKSPVVTGISPKEGPPGTRVTIRGEYLGINPNDLSSLIICDCECMLSAEWKSPNKIIARSGPGKGRGDIILVTKSGGVGTSTVQFRGYHETIGPLKESAVWVEEAPLNWGRQNSSVTIFQLDDPLGLSVEGDEKFPENELTELFPDGSGDLLSENFEPAWFLLEHHHGTSFDDLRVGLSYLKRKVDSQNEGQLSFLKDNVGSVMEQLDTLFTLKQNYEADFERNNETLFRVEEAINRTF</sequence>
<dbReference type="InterPro" id="IPR014756">
    <property type="entry name" value="Ig_E-set"/>
</dbReference>
<gene>
    <name evidence="10" type="ORF">AGLY_009736</name>
</gene>
<dbReference type="InterPro" id="IPR013783">
    <property type="entry name" value="Ig-like_fold"/>
</dbReference>
<evidence type="ECO:0000256" key="6">
    <source>
        <dbReference type="ARBA" id="ARBA00022927"/>
    </source>
</evidence>
<feature type="domain" description="IPT/TIG" evidence="8">
    <location>
        <begin position="5"/>
        <end position="86"/>
    </location>
</feature>
<comment type="function">
    <text evidence="1 7">Component of the exocyst complex involved in the docking of exocytic vesicles with fusion sites on the plasma membrane.</text>
</comment>
<keyword evidence="5 7" id="KW-0268">Exocytosis</keyword>
<evidence type="ECO:0000256" key="4">
    <source>
        <dbReference type="ARBA" id="ARBA00022448"/>
    </source>
</evidence>
<keyword evidence="4 7" id="KW-0813">Transport</keyword>
<comment type="similarity">
    <text evidence="2 7">Belongs to the SEC5 family.</text>
</comment>
<dbReference type="OrthoDB" id="26242at2759"/>
<evidence type="ECO:0000313" key="11">
    <source>
        <dbReference type="Proteomes" id="UP000475862"/>
    </source>
</evidence>
<evidence type="ECO:0000256" key="1">
    <source>
        <dbReference type="ARBA" id="ARBA00002660"/>
    </source>
</evidence>
<evidence type="ECO:0000259" key="9">
    <source>
        <dbReference type="Pfam" id="PF15469"/>
    </source>
</evidence>
<dbReference type="GO" id="GO:0006887">
    <property type="term" value="P:exocytosis"/>
    <property type="evidence" value="ECO:0007669"/>
    <property type="project" value="UniProtKB-KW"/>
</dbReference>
<dbReference type="InterPro" id="IPR029175">
    <property type="entry name" value="EXOC2/Sec5"/>
</dbReference>
<evidence type="ECO:0000313" key="10">
    <source>
        <dbReference type="EMBL" id="KAE9532655.1"/>
    </source>
</evidence>
<evidence type="ECO:0000256" key="3">
    <source>
        <dbReference type="ARBA" id="ARBA00017526"/>
    </source>
</evidence>
<dbReference type="InterPro" id="IPR002909">
    <property type="entry name" value="IPT_dom"/>
</dbReference>
<reference evidence="10 11" key="1">
    <citation type="submission" date="2019-08" db="EMBL/GenBank/DDBJ databases">
        <title>The genome of the soybean aphid Biotype 1, its phylome, world population structure and adaptation to the North American continent.</title>
        <authorList>
            <person name="Giordano R."/>
            <person name="Donthu R.K."/>
            <person name="Hernandez A.G."/>
            <person name="Wright C.L."/>
            <person name="Zimin A.V."/>
        </authorList>
    </citation>
    <scope>NUCLEOTIDE SEQUENCE [LARGE SCALE GENOMIC DNA]</scope>
    <source>
        <tissue evidence="10">Whole aphids</tissue>
    </source>
</reference>
<dbReference type="Gene3D" id="2.60.40.10">
    <property type="entry name" value="Immunoglobulins"/>
    <property type="match status" value="1"/>
</dbReference>
<organism evidence="10 11">
    <name type="scientific">Aphis glycines</name>
    <name type="common">Soybean aphid</name>
    <dbReference type="NCBI Taxonomy" id="307491"/>
    <lineage>
        <taxon>Eukaryota</taxon>
        <taxon>Metazoa</taxon>
        <taxon>Ecdysozoa</taxon>
        <taxon>Arthropoda</taxon>
        <taxon>Hexapoda</taxon>
        <taxon>Insecta</taxon>
        <taxon>Pterygota</taxon>
        <taxon>Neoptera</taxon>
        <taxon>Paraneoptera</taxon>
        <taxon>Hemiptera</taxon>
        <taxon>Sternorrhyncha</taxon>
        <taxon>Aphidomorpha</taxon>
        <taxon>Aphidoidea</taxon>
        <taxon>Aphididae</taxon>
        <taxon>Aphidini</taxon>
        <taxon>Aphis</taxon>
        <taxon>Aphis</taxon>
    </lineage>
</organism>
<proteinExistence type="inferred from homology"/>